<sequence length="264" mass="28601">MTKWNQNAEIEWAGLPVSIHRYESQPTAKVAPIILYLRGTAFQQNGVRDREVPIGQVFSHAGSIVVEADYGAASGNLFPQAMECAFAALTYLSSNRKRFGSARSPLFVAGDEAGGNVAAGVALKARDQLPGELRGQILLSPMIDPMMASKSFRRADEIGMREKWSDGWSHYLRSACGFQHPYAAPCLCSRLSGLAPALVVTSEDDPLHDEVVNYADRLEASGVSVRQKIFPKGAGWTGVYKGGQGNWMAGLSAEFKGFVETLSE</sequence>
<gene>
    <name evidence="3" type="ORF">F4695_002912</name>
</gene>
<dbReference type="Pfam" id="PF07859">
    <property type="entry name" value="Abhydrolase_3"/>
    <property type="match status" value="1"/>
</dbReference>
<evidence type="ECO:0000313" key="4">
    <source>
        <dbReference type="Proteomes" id="UP000585437"/>
    </source>
</evidence>
<keyword evidence="4" id="KW-1185">Reference proteome</keyword>
<dbReference type="InterPro" id="IPR029058">
    <property type="entry name" value="AB_hydrolase_fold"/>
</dbReference>
<accession>A0A7X0JM33</accession>
<comment type="caution">
    <text evidence="3">The sequence shown here is derived from an EMBL/GenBank/DDBJ whole genome shotgun (WGS) entry which is preliminary data.</text>
</comment>
<dbReference type="Gene3D" id="3.40.50.1820">
    <property type="entry name" value="alpha/beta hydrolase"/>
    <property type="match status" value="1"/>
</dbReference>
<evidence type="ECO:0000259" key="2">
    <source>
        <dbReference type="Pfam" id="PF07859"/>
    </source>
</evidence>
<name>A0A7X0JM33_9HYPH</name>
<reference evidence="3 4" key="1">
    <citation type="submission" date="2020-08" db="EMBL/GenBank/DDBJ databases">
        <title>The Agave Microbiome: Exploring the role of microbial communities in plant adaptations to desert environments.</title>
        <authorList>
            <person name="Partida-Martinez L.P."/>
        </authorList>
    </citation>
    <scope>NUCLEOTIDE SEQUENCE [LARGE SCALE GENOMIC DNA]</scope>
    <source>
        <strain evidence="3 4">AS3.12</strain>
    </source>
</reference>
<proteinExistence type="predicted"/>
<dbReference type="Proteomes" id="UP000585437">
    <property type="component" value="Unassembled WGS sequence"/>
</dbReference>
<evidence type="ECO:0000313" key="3">
    <source>
        <dbReference type="EMBL" id="MBB6509544.1"/>
    </source>
</evidence>
<dbReference type="PANTHER" id="PTHR48081:SF8">
    <property type="entry name" value="ALPHA_BETA HYDROLASE FOLD-3 DOMAIN-CONTAINING PROTEIN-RELATED"/>
    <property type="match status" value="1"/>
</dbReference>
<feature type="domain" description="Alpha/beta hydrolase fold-3" evidence="2">
    <location>
        <begin position="34"/>
        <end position="231"/>
    </location>
</feature>
<organism evidence="3 4">
    <name type="scientific">Rhizobium soli</name>
    <dbReference type="NCBI Taxonomy" id="424798"/>
    <lineage>
        <taxon>Bacteria</taxon>
        <taxon>Pseudomonadati</taxon>
        <taxon>Pseudomonadota</taxon>
        <taxon>Alphaproteobacteria</taxon>
        <taxon>Hyphomicrobiales</taxon>
        <taxon>Rhizobiaceae</taxon>
        <taxon>Rhizobium/Agrobacterium group</taxon>
        <taxon>Rhizobium</taxon>
    </lineage>
</organism>
<dbReference type="InterPro" id="IPR050300">
    <property type="entry name" value="GDXG_lipolytic_enzyme"/>
</dbReference>
<protein>
    <submittedName>
        <fullName evidence="3">Acetyl esterase/lipase</fullName>
    </submittedName>
</protein>
<dbReference type="InterPro" id="IPR013094">
    <property type="entry name" value="AB_hydrolase_3"/>
</dbReference>
<dbReference type="SUPFAM" id="SSF53474">
    <property type="entry name" value="alpha/beta-Hydrolases"/>
    <property type="match status" value="1"/>
</dbReference>
<dbReference type="AlphaFoldDB" id="A0A7X0JM33"/>
<keyword evidence="1" id="KW-0378">Hydrolase</keyword>
<dbReference type="GO" id="GO:0016787">
    <property type="term" value="F:hydrolase activity"/>
    <property type="evidence" value="ECO:0007669"/>
    <property type="project" value="UniProtKB-KW"/>
</dbReference>
<dbReference type="RefSeq" id="WP_184655086.1">
    <property type="nucleotide sequence ID" value="NZ_JACHBU010000005.1"/>
</dbReference>
<dbReference type="EMBL" id="JACHBU010000005">
    <property type="protein sequence ID" value="MBB6509544.1"/>
    <property type="molecule type" value="Genomic_DNA"/>
</dbReference>
<dbReference type="PANTHER" id="PTHR48081">
    <property type="entry name" value="AB HYDROLASE SUPERFAMILY PROTEIN C4A8.06C"/>
    <property type="match status" value="1"/>
</dbReference>
<evidence type="ECO:0000256" key="1">
    <source>
        <dbReference type="ARBA" id="ARBA00022801"/>
    </source>
</evidence>